<reference evidence="2" key="1">
    <citation type="submission" date="2005-04" db="EMBL/GenBank/DDBJ databases">
        <title>The 3' untranslated region of mRNAs from the ciliate Nyctotherus ovalis.</title>
        <authorList>
            <person name="Destables E."/>
            <person name="Thomas N.A."/>
            <person name="Boxma B."/>
            <person name="van Alen T.A."/>
            <person name="van der Staay G.W."/>
            <person name="Hackstein J.H."/>
            <person name="McEwan N.R."/>
        </authorList>
    </citation>
    <scope>NUCLEOTIDE SEQUENCE</scope>
</reference>
<dbReference type="EMBL" id="AJ965662">
    <property type="protein sequence ID" value="CAI84520.1"/>
    <property type="molecule type" value="mRNA"/>
</dbReference>
<dbReference type="GO" id="GO:0006508">
    <property type="term" value="P:proteolysis"/>
    <property type="evidence" value="ECO:0007669"/>
    <property type="project" value="InterPro"/>
</dbReference>
<dbReference type="InterPro" id="IPR038765">
    <property type="entry name" value="Papain-like_cys_pep_sf"/>
</dbReference>
<dbReference type="InterPro" id="IPR000668">
    <property type="entry name" value="Peptidase_C1A_C"/>
</dbReference>
<dbReference type="EMBL" id="AJ965663">
    <property type="protein sequence ID" value="CAI84521.1"/>
    <property type="molecule type" value="mRNA"/>
</dbReference>
<feature type="non-terminal residue" evidence="2">
    <location>
        <position position="1"/>
    </location>
</feature>
<dbReference type="EMBL" id="AJ965657">
    <property type="protein sequence ID" value="CAI84515.1"/>
    <property type="molecule type" value="mRNA"/>
</dbReference>
<dbReference type="GO" id="GO:0008234">
    <property type="term" value="F:cysteine-type peptidase activity"/>
    <property type="evidence" value="ECO:0007669"/>
    <property type="project" value="InterPro"/>
</dbReference>
<dbReference type="SUPFAM" id="SSF54001">
    <property type="entry name" value="Cysteine proteinases"/>
    <property type="match status" value="1"/>
</dbReference>
<dbReference type="EMBL" id="AJ965659">
    <property type="protein sequence ID" value="CAI84517.1"/>
    <property type="molecule type" value="mRNA"/>
</dbReference>
<dbReference type="EMBL" id="AJ965670">
    <property type="protein sequence ID" value="CAI84528.1"/>
    <property type="molecule type" value="mRNA"/>
</dbReference>
<dbReference type="Pfam" id="PF00112">
    <property type="entry name" value="Peptidase_C1"/>
    <property type="match status" value="1"/>
</dbReference>
<sequence>MNYKSGVFKCHNTNYIGGHAVLAMGYHEEDEKGKKDPNYEVKNSWGAHWGLAGYFRIAPGTCNMQGGVVCTEF</sequence>
<protein>
    <submittedName>
        <fullName evidence="2">Cathepsin B</fullName>
    </submittedName>
</protein>
<dbReference type="EMBL" id="AJ965666">
    <property type="protein sequence ID" value="CAI84524.1"/>
    <property type="molecule type" value="mRNA"/>
</dbReference>
<feature type="domain" description="Peptidase C1A papain C-terminal" evidence="1">
    <location>
        <begin position="2"/>
        <end position="67"/>
    </location>
</feature>
<dbReference type="EMBL" id="AJ965660">
    <property type="protein sequence ID" value="CAI84518.1"/>
    <property type="molecule type" value="mRNA"/>
</dbReference>
<dbReference type="Gene3D" id="3.90.70.10">
    <property type="entry name" value="Cysteine proteinases"/>
    <property type="match status" value="1"/>
</dbReference>
<dbReference type="AlphaFoldDB" id="Q1RQA1"/>
<dbReference type="EMBL" id="AJ965661">
    <property type="protein sequence ID" value="CAI84519.1"/>
    <property type="molecule type" value="mRNA"/>
</dbReference>
<dbReference type="EMBL" id="AJ965667">
    <property type="protein sequence ID" value="CAI84525.1"/>
    <property type="molecule type" value="mRNA"/>
</dbReference>
<evidence type="ECO:0000313" key="2">
    <source>
        <dbReference type="EMBL" id="CAI84528.1"/>
    </source>
</evidence>
<proteinExistence type="evidence at transcript level"/>
<dbReference type="EMBL" id="AJ965668">
    <property type="protein sequence ID" value="CAI84526.1"/>
    <property type="molecule type" value="mRNA"/>
</dbReference>
<accession>Q1RQA1</accession>
<dbReference type="EMBL" id="AJ965664">
    <property type="protein sequence ID" value="CAI84522.1"/>
    <property type="molecule type" value="mRNA"/>
</dbReference>
<dbReference type="EMBL" id="AJ965669">
    <property type="protein sequence ID" value="CAI84527.1"/>
    <property type="molecule type" value="mRNA"/>
</dbReference>
<dbReference type="InterPro" id="IPR025660">
    <property type="entry name" value="Pept_his_AS"/>
</dbReference>
<evidence type="ECO:0000259" key="1">
    <source>
        <dbReference type="Pfam" id="PF00112"/>
    </source>
</evidence>
<dbReference type="EMBL" id="AJ965658">
    <property type="protein sequence ID" value="CAI84516.1"/>
    <property type="molecule type" value="mRNA"/>
</dbReference>
<organism evidence="2">
    <name type="scientific">Nyctotherus ovalis</name>
    <name type="common">Ciliate protozoan</name>
    <dbReference type="NCBI Taxonomy" id="70075"/>
    <lineage>
        <taxon>Eukaryota</taxon>
        <taxon>Sar</taxon>
        <taxon>Alveolata</taxon>
        <taxon>Ciliophora</taxon>
        <taxon>Intramacronucleata</taxon>
        <taxon>Armophorea</taxon>
        <taxon>Clevelandellida</taxon>
        <taxon>Nyctotheridae</taxon>
        <taxon>Nyctotherus</taxon>
    </lineage>
</organism>
<dbReference type="PROSITE" id="PS00639">
    <property type="entry name" value="THIOL_PROTEASE_HIS"/>
    <property type="match status" value="1"/>
</dbReference>
<name>Q1RQA1_NYCOV</name>